<accession>A0A8J5HSC7</accession>
<dbReference type="PANTHER" id="PTHR47972:SF2">
    <property type="entry name" value="KINESIN-LIKE PROTEIN KIN-14S"/>
    <property type="match status" value="1"/>
</dbReference>
<evidence type="ECO:0000256" key="4">
    <source>
        <dbReference type="ARBA" id="ARBA00022692"/>
    </source>
</evidence>
<dbReference type="GO" id="GO:0000139">
    <property type="term" value="C:Golgi membrane"/>
    <property type="evidence" value="ECO:0007669"/>
    <property type="project" value="UniProtKB-SubCell"/>
</dbReference>
<dbReference type="Proteomes" id="UP000734854">
    <property type="component" value="Unassembled WGS sequence"/>
</dbReference>
<evidence type="ECO:0000256" key="1">
    <source>
        <dbReference type="ARBA" id="ARBA00004337"/>
    </source>
</evidence>
<evidence type="ECO:0000256" key="6">
    <source>
        <dbReference type="ARBA" id="ARBA00022729"/>
    </source>
</evidence>
<dbReference type="Gene3D" id="3.40.850.10">
    <property type="entry name" value="Kinesin motor domain"/>
    <property type="match status" value="1"/>
</dbReference>
<keyword evidence="9" id="KW-0472">Membrane</keyword>
<organism evidence="13 14">
    <name type="scientific">Zingiber officinale</name>
    <name type="common">Ginger</name>
    <name type="synonym">Amomum zingiber</name>
    <dbReference type="NCBI Taxonomy" id="94328"/>
    <lineage>
        <taxon>Eukaryota</taxon>
        <taxon>Viridiplantae</taxon>
        <taxon>Streptophyta</taxon>
        <taxon>Embryophyta</taxon>
        <taxon>Tracheophyta</taxon>
        <taxon>Spermatophyta</taxon>
        <taxon>Magnoliopsida</taxon>
        <taxon>Liliopsida</taxon>
        <taxon>Zingiberales</taxon>
        <taxon>Zingiberaceae</taxon>
        <taxon>Zingiber</taxon>
    </lineage>
</organism>
<dbReference type="GO" id="GO:0003777">
    <property type="term" value="F:microtubule motor activity"/>
    <property type="evidence" value="ECO:0007669"/>
    <property type="project" value="InterPro"/>
</dbReference>
<evidence type="ECO:0000313" key="13">
    <source>
        <dbReference type="EMBL" id="KAG6532703.1"/>
    </source>
</evidence>
<dbReference type="InterPro" id="IPR036961">
    <property type="entry name" value="Kinesin_motor_dom_sf"/>
</dbReference>
<evidence type="ECO:0000313" key="14">
    <source>
        <dbReference type="Proteomes" id="UP000734854"/>
    </source>
</evidence>
<dbReference type="PROSITE" id="PS50067">
    <property type="entry name" value="KINESIN_MOTOR_2"/>
    <property type="match status" value="1"/>
</dbReference>
<keyword evidence="5" id="KW-0493">Microtubule</keyword>
<comment type="caution">
    <text evidence="13">The sequence shown here is derived from an EMBL/GenBank/DDBJ whole genome shotgun (WGS) entry which is preliminary data.</text>
</comment>
<evidence type="ECO:0000259" key="12">
    <source>
        <dbReference type="PROSITE" id="PS50067"/>
    </source>
</evidence>
<protein>
    <recommendedName>
        <fullName evidence="12">Kinesin motor domain-containing protein</fullName>
    </recommendedName>
</protein>
<evidence type="ECO:0000256" key="11">
    <source>
        <dbReference type="PROSITE-ProRule" id="PRU00283"/>
    </source>
</evidence>
<evidence type="ECO:0000256" key="2">
    <source>
        <dbReference type="ARBA" id="ARBA00004653"/>
    </source>
</evidence>
<dbReference type="InterPro" id="IPR004240">
    <property type="entry name" value="EMP70"/>
</dbReference>
<comment type="similarity">
    <text evidence="11">Belongs to the TRAFAC class myosin-kinesin ATPase superfamily. Kinesin family.</text>
</comment>
<comment type="subcellular location">
    <subcellularLocation>
        <location evidence="1">Endosome membrane</location>
        <topology evidence="1">Multi-pass membrane protein</topology>
    </subcellularLocation>
    <subcellularLocation>
        <location evidence="2">Golgi apparatus membrane</location>
        <topology evidence="2">Multi-pass membrane protein</topology>
    </subcellularLocation>
</comment>
<dbReference type="GO" id="GO:0008017">
    <property type="term" value="F:microtubule binding"/>
    <property type="evidence" value="ECO:0007669"/>
    <property type="project" value="InterPro"/>
</dbReference>
<comment type="caution">
    <text evidence="11">Lacks conserved residue(s) required for the propagation of feature annotation.</text>
</comment>
<reference evidence="13 14" key="1">
    <citation type="submission" date="2020-08" db="EMBL/GenBank/DDBJ databases">
        <title>Plant Genome Project.</title>
        <authorList>
            <person name="Zhang R.-G."/>
        </authorList>
    </citation>
    <scope>NUCLEOTIDE SEQUENCE [LARGE SCALE GENOMIC DNA]</scope>
    <source>
        <tissue evidence="13">Rhizome</tissue>
    </source>
</reference>
<dbReference type="AlphaFoldDB" id="A0A8J5HSC7"/>
<dbReference type="GO" id="GO:0007018">
    <property type="term" value="P:microtubule-based movement"/>
    <property type="evidence" value="ECO:0007669"/>
    <property type="project" value="InterPro"/>
</dbReference>
<keyword evidence="4" id="KW-0812">Transmembrane</keyword>
<evidence type="ECO:0000256" key="3">
    <source>
        <dbReference type="ARBA" id="ARBA00005227"/>
    </source>
</evidence>
<dbReference type="SUPFAM" id="SSF52540">
    <property type="entry name" value="P-loop containing nucleoside triphosphate hydrolases"/>
    <property type="match status" value="1"/>
</dbReference>
<evidence type="ECO:0000256" key="7">
    <source>
        <dbReference type="ARBA" id="ARBA00022753"/>
    </source>
</evidence>
<dbReference type="InterPro" id="IPR027417">
    <property type="entry name" value="P-loop_NTPase"/>
</dbReference>
<dbReference type="Pfam" id="PF00225">
    <property type="entry name" value="Kinesin"/>
    <property type="match status" value="1"/>
</dbReference>
<dbReference type="EMBL" id="JACMSC010000002">
    <property type="protein sequence ID" value="KAG6532703.1"/>
    <property type="molecule type" value="Genomic_DNA"/>
</dbReference>
<evidence type="ECO:0000256" key="5">
    <source>
        <dbReference type="ARBA" id="ARBA00022701"/>
    </source>
</evidence>
<keyword evidence="6" id="KW-0732">Signal</keyword>
<feature type="domain" description="Kinesin motor" evidence="12">
    <location>
        <begin position="206"/>
        <end position="299"/>
    </location>
</feature>
<dbReference type="InterPro" id="IPR001752">
    <property type="entry name" value="Kinesin_motor_dom"/>
</dbReference>
<keyword evidence="8" id="KW-1133">Transmembrane helix</keyword>
<sequence length="320" mass="36657">MGPFSFSKKLSSLSTLALLAVFLFCVSSNAFYLLGSYMHTYIPGESIYAKVNSLTSIETELPYSYYILPYCHPQGGIKRSAENLGELLMGDQIDNSPYQFHVNVNESLYLCTTNALNEHEVKLLKQRTHDLYQVNMILNNLQAMLKLNMYDKVESVSCPLDLDKSQTIREQEKISFTYEVVFVKSDIRWPSRWDAYLKNNIYEVVERLGKIEVEGERLKESQFINKSLSALGDVISALASKNPHIPYRNSKLTHLLQSSLGIELGPVRKQTDLAESFKLKQMADKLLQSEKKNIRLNESLQLMQLKYASRVNVFKTLQDK</sequence>
<gene>
    <name evidence="13" type="ORF">ZIOFF_006553</name>
</gene>
<proteinExistence type="inferred from homology"/>
<evidence type="ECO:0000256" key="10">
    <source>
        <dbReference type="ARBA" id="ARBA00023175"/>
    </source>
</evidence>
<keyword evidence="7" id="KW-0967">Endosome</keyword>
<comment type="similarity">
    <text evidence="3">Belongs to the nonaspanin (TM9SF) (TC 9.A.2) family.</text>
</comment>
<keyword evidence="14" id="KW-1185">Reference proteome</keyword>
<dbReference type="GO" id="GO:0005524">
    <property type="term" value="F:ATP binding"/>
    <property type="evidence" value="ECO:0007669"/>
    <property type="project" value="InterPro"/>
</dbReference>
<dbReference type="PANTHER" id="PTHR47972">
    <property type="entry name" value="KINESIN-LIKE PROTEIN KLP-3"/>
    <property type="match status" value="1"/>
</dbReference>
<dbReference type="Pfam" id="PF02990">
    <property type="entry name" value="EMP70"/>
    <property type="match status" value="2"/>
</dbReference>
<keyword evidence="10" id="KW-0505">Motor protein</keyword>
<dbReference type="GO" id="GO:0010008">
    <property type="term" value="C:endosome membrane"/>
    <property type="evidence" value="ECO:0007669"/>
    <property type="project" value="UniProtKB-SubCell"/>
</dbReference>
<dbReference type="GO" id="GO:0005874">
    <property type="term" value="C:microtubule"/>
    <property type="evidence" value="ECO:0007669"/>
    <property type="project" value="UniProtKB-KW"/>
</dbReference>
<evidence type="ECO:0000256" key="8">
    <source>
        <dbReference type="ARBA" id="ARBA00022989"/>
    </source>
</evidence>
<dbReference type="InterPro" id="IPR027640">
    <property type="entry name" value="Kinesin-like_fam"/>
</dbReference>
<name>A0A8J5HSC7_ZINOF</name>
<evidence type="ECO:0000256" key="9">
    <source>
        <dbReference type="ARBA" id="ARBA00023136"/>
    </source>
</evidence>
<dbReference type="SMART" id="SM00129">
    <property type="entry name" value="KISc"/>
    <property type="match status" value="1"/>
</dbReference>